<dbReference type="Gene3D" id="1.10.10.10">
    <property type="entry name" value="Winged helix-like DNA-binding domain superfamily/Winged helix DNA-binding domain"/>
    <property type="match status" value="1"/>
</dbReference>
<reference evidence="6" key="1">
    <citation type="submission" date="2016-04" db="EMBL/GenBank/DDBJ databases">
        <title>Cephalotus genome sequencing.</title>
        <authorList>
            <person name="Fukushima K."/>
            <person name="Hasebe M."/>
            <person name="Fang X."/>
        </authorList>
    </citation>
    <scope>NUCLEOTIDE SEQUENCE [LARGE SCALE GENOMIC DNA]</scope>
    <source>
        <strain evidence="6">cv. St1</strain>
    </source>
</reference>
<evidence type="ECO:0000259" key="4">
    <source>
        <dbReference type="PROSITE" id="PS50961"/>
    </source>
</evidence>
<feature type="region of interest" description="Disordered" evidence="3">
    <location>
        <begin position="59"/>
        <end position="221"/>
    </location>
</feature>
<organism evidence="5 6">
    <name type="scientific">Cephalotus follicularis</name>
    <name type="common">Albany pitcher plant</name>
    <dbReference type="NCBI Taxonomy" id="3775"/>
    <lineage>
        <taxon>Eukaryota</taxon>
        <taxon>Viridiplantae</taxon>
        <taxon>Streptophyta</taxon>
        <taxon>Embryophyta</taxon>
        <taxon>Tracheophyta</taxon>
        <taxon>Spermatophyta</taxon>
        <taxon>Magnoliopsida</taxon>
        <taxon>eudicotyledons</taxon>
        <taxon>Gunneridae</taxon>
        <taxon>Pentapetalae</taxon>
        <taxon>rosids</taxon>
        <taxon>fabids</taxon>
        <taxon>Oxalidales</taxon>
        <taxon>Cephalotaceae</taxon>
        <taxon>Cephalotus</taxon>
    </lineage>
</organism>
<dbReference type="SUPFAM" id="SSF46785">
    <property type="entry name" value="Winged helix' DNA-binding domain"/>
    <property type="match status" value="1"/>
</dbReference>
<evidence type="ECO:0000256" key="2">
    <source>
        <dbReference type="PROSITE-ProRule" id="PRU00332"/>
    </source>
</evidence>
<dbReference type="PROSITE" id="PS50961">
    <property type="entry name" value="HTH_LA"/>
    <property type="match status" value="1"/>
</dbReference>
<dbReference type="STRING" id="3775.A0A1Q3C3J3"/>
<name>A0A1Q3C3J3_CEPFO</name>
<gene>
    <name evidence="5" type="ORF">CFOL_v3_18201</name>
</gene>
<dbReference type="SMART" id="SM00715">
    <property type="entry name" value="LA"/>
    <property type="match status" value="1"/>
</dbReference>
<feature type="compositionally biased region" description="Polar residues" evidence="3">
    <location>
        <begin position="81"/>
        <end position="129"/>
    </location>
</feature>
<dbReference type="InterPro" id="IPR006630">
    <property type="entry name" value="La_HTH"/>
</dbReference>
<feature type="region of interest" description="Disordered" evidence="3">
    <location>
        <begin position="1"/>
        <end position="47"/>
    </location>
</feature>
<protein>
    <submittedName>
        <fullName evidence="5">La domain-containing protein</fullName>
    </submittedName>
</protein>
<dbReference type="GO" id="GO:0003723">
    <property type="term" value="F:RNA binding"/>
    <property type="evidence" value="ECO:0007669"/>
    <property type="project" value="UniProtKB-UniRule"/>
</dbReference>
<dbReference type="FunFam" id="1.10.10.10:FF:000131">
    <property type="entry name" value="la-related protein 1B isoform X2"/>
    <property type="match status" value="1"/>
</dbReference>
<feature type="compositionally biased region" description="Low complexity" evidence="3">
    <location>
        <begin position="1"/>
        <end position="14"/>
    </location>
</feature>
<feature type="compositionally biased region" description="Polar residues" evidence="3">
    <location>
        <begin position="161"/>
        <end position="182"/>
    </location>
</feature>
<dbReference type="Pfam" id="PF05383">
    <property type="entry name" value="La"/>
    <property type="match status" value="1"/>
</dbReference>
<dbReference type="FunCoup" id="A0A1Q3C3J3">
    <property type="interactions" value="682"/>
</dbReference>
<dbReference type="PANTHER" id="PTHR22792:SF132">
    <property type="entry name" value="LA-RELATED PROTEIN 1"/>
    <property type="match status" value="1"/>
</dbReference>
<dbReference type="Proteomes" id="UP000187406">
    <property type="component" value="Unassembled WGS sequence"/>
</dbReference>
<dbReference type="OrthoDB" id="340227at2759"/>
<feature type="compositionally biased region" description="Basic and acidic residues" evidence="3">
    <location>
        <begin position="186"/>
        <end position="206"/>
    </location>
</feature>
<evidence type="ECO:0000313" key="6">
    <source>
        <dbReference type="Proteomes" id="UP000187406"/>
    </source>
</evidence>
<keyword evidence="6" id="KW-1185">Reference proteome</keyword>
<accession>A0A1Q3C3J3</accession>
<feature type="compositionally biased region" description="Low complexity" evidence="3">
    <location>
        <begin position="65"/>
        <end position="80"/>
    </location>
</feature>
<dbReference type="InterPro" id="IPR036388">
    <property type="entry name" value="WH-like_DNA-bd_sf"/>
</dbReference>
<proteinExistence type="predicted"/>
<sequence length="467" mass="50459">MEAYPASAAAASPPVEEECTENGGPNAGKRPAWNKPSNGAAEVGPVMGAHSWPALSDVARASANKSSSDSLKGLSDGSSSVFGSQGHGTVSLSPQKQVANNANTNSTPNHTIPSRQKSTKNTPNSSFNDGLSHPPAPQAPVGEGPSNNSSPRDHTHRSAFVSRSNGSNDQPQQRSSFRSRNGGQHPRGDGSLHHNYGGRRDHDRGNQDWNTHRNINGRDAHVQPQRVPRFMRHPPPPPPNATPFIAPPPFRPFGGPMGFSELASPMYYVAAPPPESLRGVPFVAPIPHAVFLPAPDPQLHSRIVNQIDYYFSNENLIKDTYLRQNMDDQGWVSIKLIAGFKKVLNLTDNVQLILDALRSSTVVEIQGDKVRKRGDWVRWIMPPSVQLLNVSATQAQGDPGHDKLAARVQNISLEHNAADHTSARSQREEFLSRLSSWDLNNLSAQSSSEGVGQVSYQGSFISAGISE</sequence>
<keyword evidence="1 2" id="KW-0694">RNA-binding</keyword>
<feature type="domain" description="HTH La-type RNA-binding" evidence="4">
    <location>
        <begin position="293"/>
        <end position="382"/>
    </location>
</feature>
<dbReference type="InParanoid" id="A0A1Q3C3J3"/>
<dbReference type="InterPro" id="IPR045180">
    <property type="entry name" value="La_dom_prot"/>
</dbReference>
<dbReference type="GO" id="GO:0005737">
    <property type="term" value="C:cytoplasm"/>
    <property type="evidence" value="ECO:0007669"/>
    <property type="project" value="UniProtKB-ARBA"/>
</dbReference>
<dbReference type="AlphaFoldDB" id="A0A1Q3C3J3"/>
<evidence type="ECO:0000313" key="5">
    <source>
        <dbReference type="EMBL" id="GAV74721.1"/>
    </source>
</evidence>
<dbReference type="EMBL" id="BDDD01001263">
    <property type="protein sequence ID" value="GAV74721.1"/>
    <property type="molecule type" value="Genomic_DNA"/>
</dbReference>
<dbReference type="InterPro" id="IPR036390">
    <property type="entry name" value="WH_DNA-bd_sf"/>
</dbReference>
<comment type="caution">
    <text evidence="5">The sequence shown here is derived from an EMBL/GenBank/DDBJ whole genome shotgun (WGS) entry which is preliminary data.</text>
</comment>
<evidence type="ECO:0000256" key="1">
    <source>
        <dbReference type="ARBA" id="ARBA00022884"/>
    </source>
</evidence>
<evidence type="ECO:0000256" key="3">
    <source>
        <dbReference type="SAM" id="MobiDB-lite"/>
    </source>
</evidence>
<dbReference type="PANTHER" id="PTHR22792">
    <property type="entry name" value="LUPUS LA PROTEIN-RELATED"/>
    <property type="match status" value="1"/>
</dbReference>
<dbReference type="CDD" id="cd07323">
    <property type="entry name" value="LAM"/>
    <property type="match status" value="1"/>
</dbReference>